<dbReference type="AlphaFoldDB" id="A0A5C0AU45"/>
<name>A0A5C0AU45_9BURK</name>
<dbReference type="EMBL" id="CP043046">
    <property type="protein sequence ID" value="QEI05902.1"/>
    <property type="molecule type" value="Genomic_DNA"/>
</dbReference>
<feature type="transmembrane region" description="Helical" evidence="7">
    <location>
        <begin position="250"/>
        <end position="272"/>
    </location>
</feature>
<dbReference type="InterPro" id="IPR000515">
    <property type="entry name" value="MetI-like"/>
</dbReference>
<keyword evidence="2 7" id="KW-0813">Transport</keyword>
<evidence type="ECO:0000256" key="4">
    <source>
        <dbReference type="ARBA" id="ARBA00022692"/>
    </source>
</evidence>
<feature type="transmembrane region" description="Helical" evidence="7">
    <location>
        <begin position="132"/>
        <end position="149"/>
    </location>
</feature>
<proteinExistence type="inferred from homology"/>
<keyword evidence="4 7" id="KW-0812">Transmembrane</keyword>
<dbReference type="CDD" id="cd06261">
    <property type="entry name" value="TM_PBP2"/>
    <property type="match status" value="1"/>
</dbReference>
<evidence type="ECO:0000256" key="7">
    <source>
        <dbReference type="RuleBase" id="RU363032"/>
    </source>
</evidence>
<evidence type="ECO:0000313" key="9">
    <source>
        <dbReference type="EMBL" id="QEI05902.1"/>
    </source>
</evidence>
<accession>A0A5C0AU45</accession>
<gene>
    <name evidence="9" type="ORF">FXN63_08630</name>
</gene>
<evidence type="ECO:0000256" key="2">
    <source>
        <dbReference type="ARBA" id="ARBA00022448"/>
    </source>
</evidence>
<evidence type="ECO:0000256" key="5">
    <source>
        <dbReference type="ARBA" id="ARBA00022989"/>
    </source>
</evidence>
<organism evidence="9 10">
    <name type="scientific">Pigmentiphaga aceris</name>
    <dbReference type="NCBI Taxonomy" id="1940612"/>
    <lineage>
        <taxon>Bacteria</taxon>
        <taxon>Pseudomonadati</taxon>
        <taxon>Pseudomonadota</taxon>
        <taxon>Betaproteobacteria</taxon>
        <taxon>Burkholderiales</taxon>
        <taxon>Alcaligenaceae</taxon>
        <taxon>Pigmentiphaga</taxon>
    </lineage>
</organism>
<dbReference type="GO" id="GO:0042918">
    <property type="term" value="P:alkanesulfonate transmembrane transport"/>
    <property type="evidence" value="ECO:0007669"/>
    <property type="project" value="UniProtKB-ARBA"/>
</dbReference>
<evidence type="ECO:0000313" key="10">
    <source>
        <dbReference type="Proteomes" id="UP000325161"/>
    </source>
</evidence>
<dbReference type="Pfam" id="PF00528">
    <property type="entry name" value="BPD_transp_1"/>
    <property type="match status" value="1"/>
</dbReference>
<feature type="transmembrane region" description="Helical" evidence="7">
    <location>
        <begin position="37"/>
        <end position="61"/>
    </location>
</feature>
<evidence type="ECO:0000256" key="3">
    <source>
        <dbReference type="ARBA" id="ARBA00022475"/>
    </source>
</evidence>
<keyword evidence="6 7" id="KW-0472">Membrane</keyword>
<dbReference type="KEGG" id="pacr:FXN63_08630"/>
<dbReference type="Proteomes" id="UP000325161">
    <property type="component" value="Chromosome"/>
</dbReference>
<dbReference type="InterPro" id="IPR035906">
    <property type="entry name" value="MetI-like_sf"/>
</dbReference>
<comment type="subcellular location">
    <subcellularLocation>
        <location evidence="1 7">Cell membrane</location>
        <topology evidence="1 7">Multi-pass membrane protein</topology>
    </subcellularLocation>
</comment>
<feature type="transmembrane region" description="Helical" evidence="7">
    <location>
        <begin position="155"/>
        <end position="174"/>
    </location>
</feature>
<feature type="domain" description="ABC transmembrane type-1" evidence="8">
    <location>
        <begin position="89"/>
        <end position="269"/>
    </location>
</feature>
<protein>
    <submittedName>
        <fullName evidence="9">ABC transporter permease</fullName>
    </submittedName>
</protein>
<feature type="transmembrane region" description="Helical" evidence="7">
    <location>
        <begin position="100"/>
        <end position="120"/>
    </location>
</feature>
<comment type="similarity">
    <text evidence="7">Belongs to the binding-protein-dependent transport system permease family.</text>
</comment>
<feature type="transmembrane region" description="Helical" evidence="7">
    <location>
        <begin position="195"/>
        <end position="216"/>
    </location>
</feature>
<reference evidence="9 10" key="1">
    <citation type="submission" date="2019-08" db="EMBL/GenBank/DDBJ databases">
        <title>Amphibian skin-associated Pigmentiphaga: genome sequence and occurrence across geography and hosts.</title>
        <authorList>
            <person name="Bletz M.C."/>
            <person name="Bunk B."/>
            <person name="Sproeer C."/>
            <person name="Biwer P."/>
            <person name="Reiter S."/>
            <person name="Rabemananjara F.C.E."/>
            <person name="Schulz S."/>
            <person name="Overmann J."/>
            <person name="Vences M."/>
        </authorList>
    </citation>
    <scope>NUCLEOTIDE SEQUENCE [LARGE SCALE GENOMIC DNA]</scope>
    <source>
        <strain evidence="9 10">Mada1488</strain>
    </source>
</reference>
<dbReference type="PROSITE" id="PS50928">
    <property type="entry name" value="ABC_TM1"/>
    <property type="match status" value="1"/>
</dbReference>
<keyword evidence="5 7" id="KW-1133">Transmembrane helix</keyword>
<evidence type="ECO:0000256" key="6">
    <source>
        <dbReference type="ARBA" id="ARBA00023136"/>
    </source>
</evidence>
<dbReference type="RefSeq" id="WP_148814285.1">
    <property type="nucleotide sequence ID" value="NZ_CP043046.1"/>
</dbReference>
<dbReference type="SUPFAM" id="SSF161098">
    <property type="entry name" value="MetI-like"/>
    <property type="match status" value="1"/>
</dbReference>
<evidence type="ECO:0000259" key="8">
    <source>
        <dbReference type="PROSITE" id="PS50928"/>
    </source>
</evidence>
<keyword evidence="10" id="KW-1185">Reference proteome</keyword>
<dbReference type="FunFam" id="1.10.3720.10:FF:000003">
    <property type="entry name" value="Aliphatic sulfonate ABC transporter permease"/>
    <property type="match status" value="1"/>
</dbReference>
<dbReference type="PANTHER" id="PTHR30151">
    <property type="entry name" value="ALKANE SULFONATE ABC TRANSPORTER-RELATED, MEMBRANE SUBUNIT"/>
    <property type="match status" value="1"/>
</dbReference>
<keyword evidence="3" id="KW-1003">Cell membrane</keyword>
<evidence type="ECO:0000256" key="1">
    <source>
        <dbReference type="ARBA" id="ARBA00004651"/>
    </source>
</evidence>
<dbReference type="GO" id="GO:0005886">
    <property type="term" value="C:plasma membrane"/>
    <property type="evidence" value="ECO:0007669"/>
    <property type="project" value="UniProtKB-SubCell"/>
</dbReference>
<dbReference type="PANTHER" id="PTHR30151:SF38">
    <property type="entry name" value="ALIPHATIC SULFONATES TRANSPORT PERMEASE PROTEIN SSUC-RELATED"/>
    <property type="match status" value="1"/>
</dbReference>
<dbReference type="Gene3D" id="1.10.3720.10">
    <property type="entry name" value="MetI-like"/>
    <property type="match status" value="1"/>
</dbReference>
<sequence>MSSLPVASIADRTIGESTTTVQDTARRHSRLGPGRPLRFGAIIGPLLLLAFWTVGSLTGFIDARTLSPPWVVVQTAGELAASGRLWENFETSLWRAVQGLFWGVLVGGVLGVVAGLSRIGEYVVDGPVQIKRAIPTLALIPLLMLWLGIGEGMKVSTIALIVFVPIYIQTHDCLRSIDSRYLELAETLGVSRTEFIRHVVLPGALPGFLLGLRYAVTSSWLALVVVEQVNSTSGIGYMIELARSYGQTEIIVVGLALYAILGLSSDGLVRLLQKRVLRWRRTLAD</sequence>
<dbReference type="OrthoDB" id="8138334at2"/>